<proteinExistence type="predicted"/>
<reference evidence="1 2" key="1">
    <citation type="submission" date="2024-02" db="EMBL/GenBank/DDBJ databases">
        <authorList>
            <person name="Chen Y."/>
            <person name="Shah S."/>
            <person name="Dougan E. K."/>
            <person name="Thang M."/>
            <person name="Chan C."/>
        </authorList>
    </citation>
    <scope>NUCLEOTIDE SEQUENCE [LARGE SCALE GENOMIC DNA]</scope>
</reference>
<gene>
    <name evidence="1" type="ORF">SCF082_LOCUS20944</name>
</gene>
<dbReference type="InterPro" id="IPR036509">
    <property type="entry name" value="Met_Sox_Rdtase_MsrA_sf"/>
</dbReference>
<name>A0ABP0L7Q8_9DINO</name>
<keyword evidence="2" id="KW-1185">Reference proteome</keyword>
<evidence type="ECO:0000313" key="1">
    <source>
        <dbReference type="EMBL" id="CAK9034639.1"/>
    </source>
</evidence>
<organism evidence="1 2">
    <name type="scientific">Durusdinium trenchii</name>
    <dbReference type="NCBI Taxonomy" id="1381693"/>
    <lineage>
        <taxon>Eukaryota</taxon>
        <taxon>Sar</taxon>
        <taxon>Alveolata</taxon>
        <taxon>Dinophyceae</taxon>
        <taxon>Suessiales</taxon>
        <taxon>Symbiodiniaceae</taxon>
        <taxon>Durusdinium</taxon>
    </lineage>
</organism>
<sequence>MVPRRGWLCALLIFAPLALPRPCGFLSLRRDPRTVAASTARRSGEASALEQRWNHFDTTEDWKGHSRRTRRWLLAGGGACLALQMATLARAESEVDVYFGTGAFARLQHELVMKEALELGRREGDITALAGYAGGKKAGPLERLCYTGLLGAPDHVSLGHAQVVRVTLPPSRIADFTKTFLDQVKERRTVLQGSQYRAVIGLRGGIDSPYFSQVSAACDGQVKLVRGEGNEPDTFGSDTVYVYDSRRFPWRPAETSNQFRDDPPTYYDRDYKEIYEKQKRLGIILRTGCPGE</sequence>
<dbReference type="Proteomes" id="UP001642464">
    <property type="component" value="Unassembled WGS sequence"/>
</dbReference>
<accession>A0ABP0L7Q8</accession>
<dbReference type="EMBL" id="CAXAMM010014780">
    <property type="protein sequence ID" value="CAK9034639.1"/>
    <property type="molecule type" value="Genomic_DNA"/>
</dbReference>
<comment type="caution">
    <text evidence="1">The sequence shown here is derived from an EMBL/GenBank/DDBJ whole genome shotgun (WGS) entry which is preliminary data.</text>
</comment>
<dbReference type="Gene3D" id="3.30.1060.10">
    <property type="entry name" value="Peptide methionine sulphoxide reductase MsrA"/>
    <property type="match status" value="1"/>
</dbReference>
<evidence type="ECO:0000313" key="2">
    <source>
        <dbReference type="Proteomes" id="UP001642464"/>
    </source>
</evidence>
<protein>
    <submittedName>
        <fullName evidence="1">Uncharacterized protein</fullName>
    </submittedName>
</protein>